<proteinExistence type="predicted"/>
<organism evidence="1 2">
    <name type="scientific">Puccinia sorghi</name>
    <dbReference type="NCBI Taxonomy" id="27349"/>
    <lineage>
        <taxon>Eukaryota</taxon>
        <taxon>Fungi</taxon>
        <taxon>Dikarya</taxon>
        <taxon>Basidiomycota</taxon>
        <taxon>Pucciniomycotina</taxon>
        <taxon>Pucciniomycetes</taxon>
        <taxon>Pucciniales</taxon>
        <taxon>Pucciniaceae</taxon>
        <taxon>Puccinia</taxon>
    </lineage>
</organism>
<dbReference type="EMBL" id="LAVV01008732">
    <property type="protein sequence ID" value="KNZ52062.1"/>
    <property type="molecule type" value="Genomic_DNA"/>
</dbReference>
<sequence length="137" mass="15470">MVFFTPGNTSQSADQILLAHPCHKQKTQENLGRAPLVTSRIGMESQIPTIEWLATTSRTQRFLKKDKFQVDSHFVYLDWLKTVVNNGKSEVNLTLTMPNPSDTIKQAAKEDLLAAHAAHQQVMWSLYRQGGSCRSQQ</sequence>
<accession>A0A0L6UUX9</accession>
<keyword evidence="2" id="KW-1185">Reference proteome</keyword>
<gene>
    <name evidence="1" type="ORF">VP01_3707g2</name>
</gene>
<dbReference type="Proteomes" id="UP000037035">
    <property type="component" value="Unassembled WGS sequence"/>
</dbReference>
<evidence type="ECO:0000313" key="1">
    <source>
        <dbReference type="EMBL" id="KNZ52062.1"/>
    </source>
</evidence>
<evidence type="ECO:0000313" key="2">
    <source>
        <dbReference type="Proteomes" id="UP000037035"/>
    </source>
</evidence>
<dbReference type="VEuPathDB" id="FungiDB:VP01_3707g2"/>
<protein>
    <submittedName>
        <fullName evidence="1">Uncharacterized protein</fullName>
    </submittedName>
</protein>
<name>A0A0L6UUX9_9BASI</name>
<comment type="caution">
    <text evidence="1">The sequence shown here is derived from an EMBL/GenBank/DDBJ whole genome shotgun (WGS) entry which is preliminary data.</text>
</comment>
<dbReference type="AlphaFoldDB" id="A0A0L6UUX9"/>
<reference evidence="1 2" key="1">
    <citation type="submission" date="2015-08" db="EMBL/GenBank/DDBJ databases">
        <title>Next Generation Sequencing and Analysis of the Genome of Puccinia sorghi L Schw, the Causal Agent of Maize Common Rust.</title>
        <authorList>
            <person name="Rochi L."/>
            <person name="Burguener G."/>
            <person name="Darino M."/>
            <person name="Turjanski A."/>
            <person name="Kreff E."/>
            <person name="Dieguez M.J."/>
            <person name="Sacco F."/>
        </authorList>
    </citation>
    <scope>NUCLEOTIDE SEQUENCE [LARGE SCALE GENOMIC DNA]</scope>
    <source>
        <strain evidence="1 2">RO10H11247</strain>
    </source>
</reference>